<dbReference type="Proteomes" id="UP000765509">
    <property type="component" value="Unassembled WGS sequence"/>
</dbReference>
<organism evidence="2 3">
    <name type="scientific">Austropuccinia psidii MF-1</name>
    <dbReference type="NCBI Taxonomy" id="1389203"/>
    <lineage>
        <taxon>Eukaryota</taxon>
        <taxon>Fungi</taxon>
        <taxon>Dikarya</taxon>
        <taxon>Basidiomycota</taxon>
        <taxon>Pucciniomycotina</taxon>
        <taxon>Pucciniomycetes</taxon>
        <taxon>Pucciniales</taxon>
        <taxon>Sphaerophragmiaceae</taxon>
        <taxon>Austropuccinia</taxon>
    </lineage>
</organism>
<feature type="region of interest" description="Disordered" evidence="1">
    <location>
        <begin position="1"/>
        <end position="84"/>
    </location>
</feature>
<dbReference type="EMBL" id="AVOT02072738">
    <property type="protein sequence ID" value="MBW0562544.1"/>
    <property type="molecule type" value="Genomic_DNA"/>
</dbReference>
<feature type="compositionally biased region" description="Basic and acidic residues" evidence="1">
    <location>
        <begin position="1"/>
        <end position="13"/>
    </location>
</feature>
<keyword evidence="3" id="KW-1185">Reference proteome</keyword>
<dbReference type="AlphaFoldDB" id="A0A9Q3JI51"/>
<evidence type="ECO:0000313" key="3">
    <source>
        <dbReference type="Proteomes" id="UP000765509"/>
    </source>
</evidence>
<gene>
    <name evidence="2" type="ORF">O181_102259</name>
</gene>
<proteinExistence type="predicted"/>
<accession>A0A9Q3JI51</accession>
<evidence type="ECO:0008006" key="4">
    <source>
        <dbReference type="Google" id="ProtNLM"/>
    </source>
</evidence>
<feature type="compositionally biased region" description="Acidic residues" evidence="1">
    <location>
        <begin position="40"/>
        <end position="57"/>
    </location>
</feature>
<evidence type="ECO:0000256" key="1">
    <source>
        <dbReference type="SAM" id="MobiDB-lite"/>
    </source>
</evidence>
<name>A0A9Q3JI51_9BASI</name>
<evidence type="ECO:0000313" key="2">
    <source>
        <dbReference type="EMBL" id="MBW0562544.1"/>
    </source>
</evidence>
<sequence length="233" mass="25686">MEGEEPCRKEGRGPRSSSSFSGVAGQFPGLSRTSLKVPGEDDEEEDENSMEEEESDGNEGAPAPVKAPQGNGRPTLAQSYQPVSHESESSLLAIMQQMTQIMANLQEASSSESSRPPAFKNQSMKAPECLDGTQPFKVRSFIQSCQLIFHNNPSNFSQDRKKVIYSTSFLIGRAAKWIEPYLSNLTNQDPSYLLNSWKLFESQCFTLLGDPNEVRKAEGELDSLRIKGGNLSL</sequence>
<reference evidence="2" key="1">
    <citation type="submission" date="2021-03" db="EMBL/GenBank/DDBJ databases">
        <title>Draft genome sequence of rust myrtle Austropuccinia psidii MF-1, a brazilian biotype.</title>
        <authorList>
            <person name="Quecine M.C."/>
            <person name="Pachon D.M.R."/>
            <person name="Bonatelli M.L."/>
            <person name="Correr F.H."/>
            <person name="Franceschini L.M."/>
            <person name="Leite T.F."/>
            <person name="Margarido G.R.A."/>
            <person name="Almeida C.A."/>
            <person name="Ferrarezi J.A."/>
            <person name="Labate C.A."/>
        </authorList>
    </citation>
    <scope>NUCLEOTIDE SEQUENCE</scope>
    <source>
        <strain evidence="2">MF-1</strain>
    </source>
</reference>
<comment type="caution">
    <text evidence="2">The sequence shown here is derived from an EMBL/GenBank/DDBJ whole genome shotgun (WGS) entry which is preliminary data.</text>
</comment>
<protein>
    <recommendedName>
        <fullName evidence="4">DUF4939 domain-containing protein</fullName>
    </recommendedName>
</protein>